<dbReference type="PROSITE" id="PS51257">
    <property type="entry name" value="PROKAR_LIPOPROTEIN"/>
    <property type="match status" value="1"/>
</dbReference>
<comment type="caution">
    <text evidence="2">The sequence shown here is derived from an EMBL/GenBank/DDBJ whole genome shotgun (WGS) entry which is preliminary data.</text>
</comment>
<accession>A0A7C9FSD0</accession>
<sequence>MKTALCLLLLLGVLSCKKAELDTVEPEYQDWYTLKSPIDKDIQGVWGDRDKTLLIATTFNIFRSTDQGKNWQEVDAQQSGIFGIIEYRDTLFAMNGLLTGQDSQVLVNAGKYSVDDGKSWTPYRKVNPFFDLWSTIGPVTHQQLYANPVITPNGTSYKINQVFMDSPTATSGRFETPGVITSDGRRIDLPQLHQLRSLYLDSKQRLYIAGTDAVCGRGGKTGEPFSFCNSKEGRGVVYISKNPLP</sequence>
<keyword evidence="1" id="KW-0732">Signal</keyword>
<evidence type="ECO:0000256" key="1">
    <source>
        <dbReference type="SAM" id="SignalP"/>
    </source>
</evidence>
<keyword evidence="3" id="KW-1185">Reference proteome</keyword>
<name>A0A7C9FSD0_9BACT</name>
<dbReference type="InterPro" id="IPR036278">
    <property type="entry name" value="Sialidase_sf"/>
</dbReference>
<dbReference type="AlphaFoldDB" id="A0A7C9FSD0"/>
<dbReference type="EMBL" id="WHLY01000004">
    <property type="protein sequence ID" value="MPR37309.1"/>
    <property type="molecule type" value="Genomic_DNA"/>
</dbReference>
<evidence type="ECO:0008006" key="4">
    <source>
        <dbReference type="Google" id="ProtNLM"/>
    </source>
</evidence>
<dbReference type="SUPFAM" id="SSF50939">
    <property type="entry name" value="Sialidases"/>
    <property type="match status" value="1"/>
</dbReference>
<dbReference type="RefSeq" id="WP_152766969.1">
    <property type="nucleotide sequence ID" value="NZ_WHLY01000004.1"/>
</dbReference>
<protein>
    <recommendedName>
        <fullName evidence="4">Exo-alpha-sialidase</fullName>
    </recommendedName>
</protein>
<dbReference type="Proteomes" id="UP000479293">
    <property type="component" value="Unassembled WGS sequence"/>
</dbReference>
<organism evidence="2 3">
    <name type="scientific">Salmonirosea aquatica</name>
    <dbReference type="NCBI Taxonomy" id="2654236"/>
    <lineage>
        <taxon>Bacteria</taxon>
        <taxon>Pseudomonadati</taxon>
        <taxon>Bacteroidota</taxon>
        <taxon>Cytophagia</taxon>
        <taxon>Cytophagales</taxon>
        <taxon>Spirosomataceae</taxon>
        <taxon>Salmonirosea</taxon>
    </lineage>
</organism>
<feature type="chain" id="PRO_5028980877" description="Exo-alpha-sialidase" evidence="1">
    <location>
        <begin position="19"/>
        <end position="245"/>
    </location>
</feature>
<feature type="signal peptide" evidence="1">
    <location>
        <begin position="1"/>
        <end position="18"/>
    </location>
</feature>
<proteinExistence type="predicted"/>
<evidence type="ECO:0000313" key="3">
    <source>
        <dbReference type="Proteomes" id="UP000479293"/>
    </source>
</evidence>
<gene>
    <name evidence="2" type="ORF">GBK04_29270</name>
</gene>
<reference evidence="2 3" key="1">
    <citation type="submission" date="2019-10" db="EMBL/GenBank/DDBJ databases">
        <title>Draft Genome Sequence of Cytophagaceae sp. SJW1-29.</title>
        <authorList>
            <person name="Choi A."/>
        </authorList>
    </citation>
    <scope>NUCLEOTIDE SEQUENCE [LARGE SCALE GENOMIC DNA]</scope>
    <source>
        <strain evidence="2 3">SJW1-29</strain>
    </source>
</reference>
<evidence type="ECO:0000313" key="2">
    <source>
        <dbReference type="EMBL" id="MPR37309.1"/>
    </source>
</evidence>